<keyword evidence="5 6" id="KW-0472">Membrane</keyword>
<feature type="transmembrane region" description="Helical" evidence="6">
    <location>
        <begin position="175"/>
        <end position="193"/>
    </location>
</feature>
<feature type="transmembrane region" description="Helical" evidence="6">
    <location>
        <begin position="148"/>
        <end position="169"/>
    </location>
</feature>
<keyword evidence="4 6" id="KW-1133">Transmembrane helix</keyword>
<evidence type="ECO:0000313" key="7">
    <source>
        <dbReference type="EMBL" id="MBW8269070.1"/>
    </source>
</evidence>
<dbReference type="EMBL" id="JAHZUY010000010">
    <property type="protein sequence ID" value="MBW8269070.1"/>
    <property type="molecule type" value="Genomic_DNA"/>
</dbReference>
<keyword evidence="8" id="KW-1185">Reference proteome</keyword>
<proteinExistence type="inferred from homology"/>
<sequence>MTALSTSFDLVVLGKILGVNIVLSGDNAVLIALAAAGLPAAKRGQAILFGMILAVVLRVLLSLAAVYLLEIPGLLLLGGAILLWIAWTFYNELREEDKAEEAALAGAREAPHKTMATALQQIVIADVSMSLDNVLAVAGAAVGNIPMLVLGLTISILMMGAAATVISRLMERYRWIAYVGVALIVWIGVEMIWHDAERLWGMWQGEAAGHAGLLLPGAAPPPAGHGADPAWPLRG</sequence>
<evidence type="ECO:0000256" key="2">
    <source>
        <dbReference type="ARBA" id="ARBA00007511"/>
    </source>
</evidence>
<dbReference type="NCBIfam" id="TIGR03717">
    <property type="entry name" value="R_switched_YjbE"/>
    <property type="match status" value="1"/>
</dbReference>
<comment type="caution">
    <text evidence="7">The sequence shown here is derived from an EMBL/GenBank/DDBJ whole genome shotgun (WGS) entry which is preliminary data.</text>
</comment>
<dbReference type="Proteomes" id="UP001519924">
    <property type="component" value="Unassembled WGS sequence"/>
</dbReference>
<feature type="transmembrane region" description="Helical" evidence="6">
    <location>
        <begin position="12"/>
        <end position="34"/>
    </location>
</feature>
<dbReference type="Pfam" id="PF03741">
    <property type="entry name" value="TerC"/>
    <property type="match status" value="1"/>
</dbReference>
<organism evidence="7 8">
    <name type="scientific">Caldovatus aquaticus</name>
    <dbReference type="NCBI Taxonomy" id="2865671"/>
    <lineage>
        <taxon>Bacteria</taxon>
        <taxon>Pseudomonadati</taxon>
        <taxon>Pseudomonadota</taxon>
        <taxon>Alphaproteobacteria</taxon>
        <taxon>Acetobacterales</taxon>
        <taxon>Roseomonadaceae</taxon>
        <taxon>Caldovatus</taxon>
    </lineage>
</organism>
<feature type="transmembrane region" description="Helical" evidence="6">
    <location>
        <begin position="73"/>
        <end position="90"/>
    </location>
</feature>
<evidence type="ECO:0000313" key="8">
    <source>
        <dbReference type="Proteomes" id="UP001519924"/>
    </source>
</evidence>
<dbReference type="PANTHER" id="PTHR30238">
    <property type="entry name" value="MEMBRANE BOUND PREDICTED REDOX MODULATOR"/>
    <property type="match status" value="1"/>
</dbReference>
<evidence type="ECO:0000256" key="5">
    <source>
        <dbReference type="ARBA" id="ARBA00023136"/>
    </source>
</evidence>
<dbReference type="InterPro" id="IPR005496">
    <property type="entry name" value="Integral_membrane_TerC"/>
</dbReference>
<accession>A0ABS7F0B7</accession>
<evidence type="ECO:0000256" key="6">
    <source>
        <dbReference type="SAM" id="Phobius"/>
    </source>
</evidence>
<keyword evidence="3 6" id="KW-0812">Transmembrane</keyword>
<dbReference type="PANTHER" id="PTHR30238:SF4">
    <property type="entry name" value="SLL1022 PROTEIN"/>
    <property type="match status" value="1"/>
</dbReference>
<feature type="transmembrane region" description="Helical" evidence="6">
    <location>
        <begin position="46"/>
        <end position="67"/>
    </location>
</feature>
<evidence type="ECO:0000256" key="1">
    <source>
        <dbReference type="ARBA" id="ARBA00004141"/>
    </source>
</evidence>
<comment type="subcellular location">
    <subcellularLocation>
        <location evidence="1">Membrane</location>
        <topology evidence="1">Multi-pass membrane protein</topology>
    </subcellularLocation>
</comment>
<gene>
    <name evidence="7" type="ORF">K1J50_06170</name>
</gene>
<protein>
    <submittedName>
        <fullName evidence="7">YjbE family putative metal transport protein</fullName>
    </submittedName>
</protein>
<comment type="similarity">
    <text evidence="2">Belongs to the TerC family.</text>
</comment>
<name>A0ABS7F0B7_9PROT</name>
<evidence type="ECO:0000256" key="4">
    <source>
        <dbReference type="ARBA" id="ARBA00022989"/>
    </source>
</evidence>
<evidence type="ECO:0000256" key="3">
    <source>
        <dbReference type="ARBA" id="ARBA00022692"/>
    </source>
</evidence>
<dbReference type="InterPro" id="IPR022301">
    <property type="entry name" value="Integral_membrane_YjbE"/>
</dbReference>
<reference evidence="7 8" key="1">
    <citation type="submission" date="2021-08" db="EMBL/GenBank/DDBJ databases">
        <title>Caldovatus sediminis gen. nov., sp. nov., a moderately thermophilic bacterium isolated from a hot spring.</title>
        <authorList>
            <person name="Hu C.-J."/>
            <person name="Li W.-J."/>
            <person name="Xian W.-D."/>
        </authorList>
    </citation>
    <scope>NUCLEOTIDE SEQUENCE [LARGE SCALE GENOMIC DNA]</scope>
    <source>
        <strain evidence="7 8">SYSU G05006</strain>
    </source>
</reference>